<keyword evidence="1" id="KW-0812">Transmembrane</keyword>
<evidence type="ECO:0000313" key="3">
    <source>
        <dbReference type="Proteomes" id="UP000466681"/>
    </source>
</evidence>
<dbReference type="AlphaFoldDB" id="A0AAD1HH22"/>
<gene>
    <name evidence="2" type="ORF">MMOR_58520</name>
</gene>
<keyword evidence="3" id="KW-1185">Reference proteome</keyword>
<keyword evidence="1" id="KW-1133">Transmembrane helix</keyword>
<proteinExistence type="predicted"/>
<feature type="transmembrane region" description="Helical" evidence="1">
    <location>
        <begin position="299"/>
        <end position="317"/>
    </location>
</feature>
<feature type="transmembrane region" description="Helical" evidence="1">
    <location>
        <begin position="93"/>
        <end position="110"/>
    </location>
</feature>
<sequence>MTSPGDTATMVCRACETEVPDAAFCGLCGARRGATRRRRAYAATTGESTLLPSVATSLFPHLAKRALLPFRVGLALLFLVLTALALLGWQAPLITVGALGLPLLFVLYLHESEVDDDIPRRSLVLTAVIGIVLGVGWAYVTGALLADPAAVAFVNADYKLTWFDIISTFAVPVGFGILSLVPAVVMRLMRPKTWESLDGFVIGAFGATMFTAAWTLTRLAPLFETGVTAGPRPIDNLVLQAGIQVIAVPVASASLGGLVGVALWFGRRSVIAVSVLVTLGLYAAIALMDLWQIPLLWQFALYFLFAVLAMVALRIGVQIALVNEQQEPVDPNARELCPQCNTVVPEMPFCPNCGVANHAASRAARVARRAAADGDTEAVRQTSNRRLLTELGIAVAVVAAAGVTISLVATPAKPAYVCPPDCGRPPIGEPIESYPRFISPDGRFSVQYPGPGTAYEATLADDGVDLKFNGGDTGTMALFGMPADGRTPEEITLGLIKDKYPNATVDYEIPNAMVGYEPGYGVVADEYPQDAGSTFTHLRVLVMVSIKYDYALVAAAVGPYHEFTRDFGTGHPSGVNMQLAMDMGKYINSFRWKDPDA</sequence>
<dbReference type="EMBL" id="AP022560">
    <property type="protein sequence ID" value="BBX04916.1"/>
    <property type="molecule type" value="Genomic_DNA"/>
</dbReference>
<feature type="transmembrane region" description="Helical" evidence="1">
    <location>
        <begin position="160"/>
        <end position="185"/>
    </location>
</feature>
<feature type="transmembrane region" description="Helical" evidence="1">
    <location>
        <begin position="197"/>
        <end position="217"/>
    </location>
</feature>
<protein>
    <recommendedName>
        <fullName evidence="4">Zinc ribbon domain-containing protein</fullName>
    </recommendedName>
</protein>
<dbReference type="Proteomes" id="UP000466681">
    <property type="component" value="Chromosome"/>
</dbReference>
<reference evidence="2 3" key="1">
    <citation type="journal article" date="2019" name="Emerg. Microbes Infect.">
        <title>Comprehensive subspecies identification of 175 nontuberculous mycobacteria species based on 7547 genomic profiles.</title>
        <authorList>
            <person name="Matsumoto Y."/>
            <person name="Kinjo T."/>
            <person name="Motooka D."/>
            <person name="Nabeya D."/>
            <person name="Jung N."/>
            <person name="Uechi K."/>
            <person name="Horii T."/>
            <person name="Iida T."/>
            <person name="Fujita J."/>
            <person name="Nakamura S."/>
        </authorList>
    </citation>
    <scope>NUCLEOTIDE SEQUENCE [LARGE SCALE GENOMIC DNA]</scope>
    <source>
        <strain evidence="2 3">JCM 6375</strain>
    </source>
</reference>
<feature type="transmembrane region" description="Helical" evidence="1">
    <location>
        <begin position="387"/>
        <end position="409"/>
    </location>
</feature>
<feature type="transmembrane region" description="Helical" evidence="1">
    <location>
        <begin position="270"/>
        <end position="293"/>
    </location>
</feature>
<evidence type="ECO:0000313" key="2">
    <source>
        <dbReference type="EMBL" id="BBX04916.1"/>
    </source>
</evidence>
<name>A0AAD1HH22_9MYCO</name>
<dbReference type="KEGG" id="mmor:MMOR_58520"/>
<dbReference type="RefSeq" id="WP_234810071.1">
    <property type="nucleotide sequence ID" value="NZ_AP022560.1"/>
</dbReference>
<feature type="transmembrane region" description="Helical" evidence="1">
    <location>
        <begin position="68"/>
        <end position="87"/>
    </location>
</feature>
<evidence type="ECO:0008006" key="4">
    <source>
        <dbReference type="Google" id="ProtNLM"/>
    </source>
</evidence>
<feature type="transmembrane region" description="Helical" evidence="1">
    <location>
        <begin position="237"/>
        <end position="263"/>
    </location>
</feature>
<evidence type="ECO:0000256" key="1">
    <source>
        <dbReference type="SAM" id="Phobius"/>
    </source>
</evidence>
<feature type="transmembrane region" description="Helical" evidence="1">
    <location>
        <begin position="122"/>
        <end position="140"/>
    </location>
</feature>
<organism evidence="2 3">
    <name type="scientific">Mycolicibacterium moriokaense</name>
    <dbReference type="NCBI Taxonomy" id="39691"/>
    <lineage>
        <taxon>Bacteria</taxon>
        <taxon>Bacillati</taxon>
        <taxon>Actinomycetota</taxon>
        <taxon>Actinomycetes</taxon>
        <taxon>Mycobacteriales</taxon>
        <taxon>Mycobacteriaceae</taxon>
        <taxon>Mycolicibacterium</taxon>
    </lineage>
</organism>
<keyword evidence="1" id="KW-0472">Membrane</keyword>
<accession>A0AAD1HH22</accession>